<sequence>MRWKQKHTSLLVIATGFAILFLVFKNYWLLAPVAISVLGFAISPFGEIIHWAWLMLAKVLGYINSRILLFLIFFVILTPIAFLRKLFGKKNLPNNHSINSYFQIRNKRYQASDLQNPW</sequence>
<evidence type="ECO:0000256" key="1">
    <source>
        <dbReference type="SAM" id="Phobius"/>
    </source>
</evidence>
<evidence type="ECO:0000313" key="3">
    <source>
        <dbReference type="Proteomes" id="UP000290204"/>
    </source>
</evidence>
<keyword evidence="1" id="KW-0812">Transmembrane</keyword>
<dbReference type="RefSeq" id="WP_129131202.1">
    <property type="nucleotide sequence ID" value="NZ_SDHW01000003.1"/>
</dbReference>
<feature type="transmembrane region" description="Helical" evidence="1">
    <location>
        <begin position="67"/>
        <end position="87"/>
    </location>
</feature>
<evidence type="ECO:0008006" key="4">
    <source>
        <dbReference type="Google" id="ProtNLM"/>
    </source>
</evidence>
<organism evidence="2 3">
    <name type="scientific">Lacibacter luteus</name>
    <dbReference type="NCBI Taxonomy" id="2508719"/>
    <lineage>
        <taxon>Bacteria</taxon>
        <taxon>Pseudomonadati</taxon>
        <taxon>Bacteroidota</taxon>
        <taxon>Chitinophagia</taxon>
        <taxon>Chitinophagales</taxon>
        <taxon>Chitinophagaceae</taxon>
        <taxon>Lacibacter</taxon>
    </lineage>
</organism>
<keyword evidence="1" id="KW-1133">Transmembrane helix</keyword>
<protein>
    <recommendedName>
        <fullName evidence="4">SxtJ</fullName>
    </recommendedName>
</protein>
<keyword evidence="3" id="KW-1185">Reference proteome</keyword>
<reference evidence="2 3" key="1">
    <citation type="submission" date="2019-01" db="EMBL/GenBank/DDBJ databases">
        <title>Lacibacter sp. strain TTM-7.</title>
        <authorList>
            <person name="Chen W.-M."/>
        </authorList>
    </citation>
    <scope>NUCLEOTIDE SEQUENCE [LARGE SCALE GENOMIC DNA]</scope>
    <source>
        <strain evidence="2 3">TTM-7</strain>
    </source>
</reference>
<dbReference type="AlphaFoldDB" id="A0A4Q1CHL7"/>
<evidence type="ECO:0000313" key="2">
    <source>
        <dbReference type="EMBL" id="RXK59828.1"/>
    </source>
</evidence>
<keyword evidence="1" id="KW-0472">Membrane</keyword>
<dbReference type="InterPro" id="IPR045781">
    <property type="entry name" value="SxtJ"/>
</dbReference>
<feature type="transmembrane region" description="Helical" evidence="1">
    <location>
        <begin position="30"/>
        <end position="55"/>
    </location>
</feature>
<dbReference type="EMBL" id="SDHW01000003">
    <property type="protein sequence ID" value="RXK59828.1"/>
    <property type="molecule type" value="Genomic_DNA"/>
</dbReference>
<accession>A0A4Q1CHL7</accession>
<feature type="transmembrane region" description="Helical" evidence="1">
    <location>
        <begin position="7"/>
        <end position="24"/>
    </location>
</feature>
<proteinExistence type="predicted"/>
<comment type="caution">
    <text evidence="2">The sequence shown here is derived from an EMBL/GenBank/DDBJ whole genome shotgun (WGS) entry which is preliminary data.</text>
</comment>
<dbReference type="OrthoDB" id="677995at2"/>
<gene>
    <name evidence="2" type="ORF">ESA94_12290</name>
</gene>
<dbReference type="Proteomes" id="UP000290204">
    <property type="component" value="Unassembled WGS sequence"/>
</dbReference>
<name>A0A4Q1CHL7_9BACT</name>
<dbReference type="Pfam" id="PF19588">
    <property type="entry name" value="SxtJ"/>
    <property type="match status" value="1"/>
</dbReference>